<accession>A0ABN1YDR6</accession>
<name>A0ABN1YDR6_9ACTN</name>
<dbReference type="SUPFAM" id="SSF49373">
    <property type="entry name" value="Invasin/intimin cell-adhesion fragments"/>
    <property type="match status" value="1"/>
</dbReference>
<dbReference type="Proteomes" id="UP001499863">
    <property type="component" value="Unassembled WGS sequence"/>
</dbReference>
<reference evidence="2 3" key="1">
    <citation type="journal article" date="2019" name="Int. J. Syst. Evol. Microbiol.">
        <title>The Global Catalogue of Microorganisms (GCM) 10K type strain sequencing project: providing services to taxonomists for standard genome sequencing and annotation.</title>
        <authorList>
            <consortium name="The Broad Institute Genomics Platform"/>
            <consortium name="The Broad Institute Genome Sequencing Center for Infectious Disease"/>
            <person name="Wu L."/>
            <person name="Ma J."/>
        </authorList>
    </citation>
    <scope>NUCLEOTIDE SEQUENCE [LARGE SCALE GENOMIC DNA]</scope>
    <source>
        <strain evidence="2 3">JCM 12393</strain>
    </source>
</reference>
<gene>
    <name evidence="2" type="ORF">GCM10009639_53950</name>
</gene>
<sequence length="259" mass="27315">MPGDPLNTRLWTDADFWVADSLDTPNPADANTPFGAGWTLIGLLSGDDGMPESRDEDVSDYYAWGGGIVRTSRKNFKLTKKVTVLEDNPSTRALAWPGSTDTQIVVPKPVPRKCAFVTRDGATDLTERLITRNHAIITLDGDQDNNETDLRQSTFAAVIYPDANKVLFDRQVSQAVTALAIAPATKALAVGAIARLTATATLADASTRNVTADPYLAWATSAAAKATVDHGYVTGIAAGAATITASYPGLTATCAVTVS</sequence>
<evidence type="ECO:0000313" key="2">
    <source>
        <dbReference type="EMBL" id="GAA1406272.1"/>
    </source>
</evidence>
<dbReference type="InterPro" id="IPR003343">
    <property type="entry name" value="Big_2"/>
</dbReference>
<comment type="caution">
    <text evidence="2">The sequence shown here is derived from an EMBL/GenBank/DDBJ whole genome shotgun (WGS) entry which is preliminary data.</text>
</comment>
<evidence type="ECO:0000313" key="3">
    <source>
        <dbReference type="Proteomes" id="UP001499863"/>
    </source>
</evidence>
<dbReference type="Pfam" id="PF02368">
    <property type="entry name" value="Big_2"/>
    <property type="match status" value="1"/>
</dbReference>
<organism evidence="2 3">
    <name type="scientific">Kitasatospora putterlickiae</name>
    <dbReference type="NCBI Taxonomy" id="221725"/>
    <lineage>
        <taxon>Bacteria</taxon>
        <taxon>Bacillati</taxon>
        <taxon>Actinomycetota</taxon>
        <taxon>Actinomycetes</taxon>
        <taxon>Kitasatosporales</taxon>
        <taxon>Streptomycetaceae</taxon>
        <taxon>Kitasatospora</taxon>
    </lineage>
</organism>
<dbReference type="SMART" id="SM00635">
    <property type="entry name" value="BID_2"/>
    <property type="match status" value="1"/>
</dbReference>
<dbReference type="RefSeq" id="WP_344341460.1">
    <property type="nucleotide sequence ID" value="NZ_BAAAKJ010000307.1"/>
</dbReference>
<dbReference type="Gene3D" id="2.60.40.1080">
    <property type="match status" value="1"/>
</dbReference>
<dbReference type="InterPro" id="IPR008964">
    <property type="entry name" value="Invasin/intimin_cell_adhesion"/>
</dbReference>
<feature type="domain" description="BIG2" evidence="1">
    <location>
        <begin position="175"/>
        <end position="257"/>
    </location>
</feature>
<protein>
    <recommendedName>
        <fullName evidence="1">BIG2 domain-containing protein</fullName>
    </recommendedName>
</protein>
<keyword evidence="3" id="KW-1185">Reference proteome</keyword>
<dbReference type="EMBL" id="BAAAKJ010000307">
    <property type="protein sequence ID" value="GAA1406272.1"/>
    <property type="molecule type" value="Genomic_DNA"/>
</dbReference>
<evidence type="ECO:0000259" key="1">
    <source>
        <dbReference type="SMART" id="SM00635"/>
    </source>
</evidence>
<proteinExistence type="predicted"/>